<dbReference type="PANTHER" id="PTHR16222:SF24">
    <property type="entry name" value="ADP-RIBOSYLHYDROLASE ARH3"/>
    <property type="match status" value="1"/>
</dbReference>
<dbReference type="Proteomes" id="UP000093861">
    <property type="component" value="Unassembled WGS sequence"/>
</dbReference>
<keyword evidence="3" id="KW-0479">Metal-binding</keyword>
<proteinExistence type="inferred from homology"/>
<dbReference type="Gene3D" id="3.90.190.10">
    <property type="entry name" value="Protein tyrosine phosphatase superfamily"/>
    <property type="match status" value="1"/>
</dbReference>
<feature type="binding site" evidence="3">
    <location>
        <position position="56"/>
    </location>
    <ligand>
        <name>Mg(2+)</name>
        <dbReference type="ChEBI" id="CHEBI:18420"/>
        <label>1</label>
    </ligand>
</feature>
<keyword evidence="2 4" id="KW-0378">Hydrolase</keyword>
<evidence type="ECO:0000256" key="1">
    <source>
        <dbReference type="ARBA" id="ARBA00010702"/>
    </source>
</evidence>
<dbReference type="PANTHER" id="PTHR16222">
    <property type="entry name" value="ADP-RIBOSYLGLYCOHYDROLASE"/>
    <property type="match status" value="1"/>
</dbReference>
<dbReference type="Pfam" id="PF03747">
    <property type="entry name" value="ADP_ribosyl_GH"/>
    <property type="match status" value="1"/>
</dbReference>
<dbReference type="EMBL" id="LZJS01000102">
    <property type="protein sequence ID" value="OBH59468.1"/>
    <property type="molecule type" value="Genomic_DNA"/>
</dbReference>
<feature type="binding site" evidence="3">
    <location>
        <position position="273"/>
    </location>
    <ligand>
        <name>Mg(2+)</name>
        <dbReference type="ChEBI" id="CHEBI:18420"/>
        <label>1</label>
    </ligand>
</feature>
<gene>
    <name evidence="4" type="ORF">A5685_03235</name>
</gene>
<evidence type="ECO:0000256" key="3">
    <source>
        <dbReference type="PIRSR" id="PIRSR605502-1"/>
    </source>
</evidence>
<dbReference type="Gene3D" id="1.10.4080.10">
    <property type="entry name" value="ADP-ribosylation/Crystallin J1"/>
    <property type="match status" value="1"/>
</dbReference>
<accession>A0A1A2S5H5</accession>
<evidence type="ECO:0000313" key="5">
    <source>
        <dbReference type="Proteomes" id="UP000093861"/>
    </source>
</evidence>
<feature type="binding site" evidence="3">
    <location>
        <position position="54"/>
    </location>
    <ligand>
        <name>Mg(2+)</name>
        <dbReference type="ChEBI" id="CHEBI:18420"/>
        <label>1</label>
    </ligand>
</feature>
<comment type="similarity">
    <text evidence="1">Belongs to the ADP-ribosylglycohydrolase family.</text>
</comment>
<comment type="caution">
    <text evidence="4">The sequence shown here is derived from an EMBL/GenBank/DDBJ whole genome shotgun (WGS) entry which is preliminary data.</text>
</comment>
<dbReference type="GO" id="GO:0016787">
    <property type="term" value="F:hydrolase activity"/>
    <property type="evidence" value="ECO:0007669"/>
    <property type="project" value="UniProtKB-KW"/>
</dbReference>
<dbReference type="InterPro" id="IPR036705">
    <property type="entry name" value="Ribosyl_crysJ1_sf"/>
</dbReference>
<feature type="binding site" evidence="3">
    <location>
        <position position="55"/>
    </location>
    <ligand>
        <name>Mg(2+)</name>
        <dbReference type="ChEBI" id="CHEBI:18420"/>
        <label>1</label>
    </ligand>
</feature>
<comment type="cofactor">
    <cofactor evidence="3">
        <name>Mg(2+)</name>
        <dbReference type="ChEBI" id="CHEBI:18420"/>
    </cofactor>
    <text evidence="3">Binds 2 magnesium ions per subunit.</text>
</comment>
<reference evidence="4 5" key="1">
    <citation type="submission" date="2016-06" db="EMBL/GenBank/DDBJ databases">
        <authorList>
            <person name="Kjaerup R.B."/>
            <person name="Dalgaard T.S."/>
            <person name="Juul-Madsen H.R."/>
        </authorList>
    </citation>
    <scope>NUCLEOTIDE SEQUENCE [LARGE SCALE GENOMIC DNA]</scope>
    <source>
        <strain evidence="4 5">E2464</strain>
    </source>
</reference>
<name>A0A1A2S5H5_9MYCO</name>
<dbReference type="RefSeq" id="WP_064952195.1">
    <property type="nucleotide sequence ID" value="NZ_LZJS01000102.1"/>
</dbReference>
<evidence type="ECO:0000313" key="4">
    <source>
        <dbReference type="EMBL" id="OBH59468.1"/>
    </source>
</evidence>
<evidence type="ECO:0000256" key="2">
    <source>
        <dbReference type="ARBA" id="ARBA00022801"/>
    </source>
</evidence>
<keyword evidence="3" id="KW-0460">Magnesium</keyword>
<feature type="binding site" evidence="3">
    <location>
        <position position="275"/>
    </location>
    <ligand>
        <name>Mg(2+)</name>
        <dbReference type="ChEBI" id="CHEBI:18420"/>
        <label>1</label>
    </ligand>
</feature>
<protein>
    <submittedName>
        <fullName evidence="4">Ribosylglycohydrolase</fullName>
    </submittedName>
</protein>
<feature type="binding site" evidence="3">
    <location>
        <position position="276"/>
    </location>
    <ligand>
        <name>Mg(2+)</name>
        <dbReference type="ChEBI" id="CHEBI:18420"/>
        <label>1</label>
    </ligand>
</feature>
<dbReference type="InterPro" id="IPR029021">
    <property type="entry name" value="Prot-tyrosine_phosphatase-like"/>
</dbReference>
<dbReference type="InterPro" id="IPR005502">
    <property type="entry name" value="Ribosyl_crysJ1"/>
</dbReference>
<dbReference type="GO" id="GO:0046872">
    <property type="term" value="F:metal ion binding"/>
    <property type="evidence" value="ECO:0007669"/>
    <property type="project" value="UniProtKB-KW"/>
</dbReference>
<dbReference type="AlphaFoldDB" id="A0A1A2S5H5"/>
<dbReference type="CDD" id="cd14498">
    <property type="entry name" value="DSP"/>
    <property type="match status" value="1"/>
</dbReference>
<dbReference type="SUPFAM" id="SSF52799">
    <property type="entry name" value="(Phosphotyrosine protein) phosphatases II"/>
    <property type="match status" value="1"/>
</dbReference>
<dbReference type="SUPFAM" id="SSF101478">
    <property type="entry name" value="ADP-ribosylglycohydrolase"/>
    <property type="match status" value="1"/>
</dbReference>
<organism evidence="4 5">
    <name type="scientific">Mycobacterium colombiense</name>
    <dbReference type="NCBI Taxonomy" id="339268"/>
    <lineage>
        <taxon>Bacteria</taxon>
        <taxon>Bacillati</taxon>
        <taxon>Actinomycetota</taxon>
        <taxon>Actinomycetes</taxon>
        <taxon>Mycobacteriales</taxon>
        <taxon>Mycobacteriaceae</taxon>
        <taxon>Mycobacterium</taxon>
        <taxon>Mycobacterium avium complex (MAC)</taxon>
    </lineage>
</organism>
<sequence>MTLTPAQLDRAVGALLGTAAGDALGAPYEFGPPRGPGLKVAMTGGGVWEPGEWTDDTSMAIAIAETAAAGADLREEAALDAIVQRWHYWMQGAKDVGIQTSQVLRSAGSYGLSARTAREASAALHNRTGRTAGNGSLMRTAPVALAYLDDDPGLVEAARTVSELTHFDPDAGDACVLWCLAIRHAILTGVIDARIGLCHLPADRRDTWAARLDAAELAPPASFPNNGWVVTALQAAWSAIATTPVPTEDPAAGIFRADHLRLALDAAVRCGNDTDTVAAIAGGLLGAVYGASAVPAEWRRLLHGWPGLSTRDLVALATRIVNGDEPFKYDLFWMTPVQHPHDDGVWLADVAALQVLPPGVDAVVSLCRVNDDDLPVGVEQIDIRLIDDIEPDANVNLDFVLTDTVRLIEQLRNEGRTVLLHCVACQSRTPAVAALYGARLRGVGVDQALFDVTASLPAAWPNPAFRDALHRLDAQ</sequence>
<dbReference type="InterPro" id="IPR050792">
    <property type="entry name" value="ADP-ribosylglycohydrolase"/>
</dbReference>